<dbReference type="EMBL" id="CP001792">
    <property type="protein sequence ID" value="ACX75802.1"/>
    <property type="molecule type" value="Genomic_DNA"/>
</dbReference>
<dbReference type="STRING" id="59374.FSU_2758"/>
<reference evidence="1 4" key="1">
    <citation type="submission" date="2009-10" db="EMBL/GenBank/DDBJ databases">
        <title>Complete sequence of Fibrobacter succinogenes subsp. succinogenes S85.</title>
        <authorList>
            <consortium name="US DOE Joint Genome Institute"/>
            <person name="Lucas S."/>
            <person name="Copeland A."/>
            <person name="Lapidus A."/>
            <person name="Glavina del Rio T."/>
            <person name="Tice H."/>
            <person name="Bruce D."/>
            <person name="Goodwin L."/>
            <person name="Pitluck S."/>
            <person name="Chertkov O."/>
            <person name="Detter J.C."/>
            <person name="Han C."/>
            <person name="Tapia R."/>
            <person name="Larimer F."/>
            <person name="Land M."/>
            <person name="Hauser L."/>
            <person name="Kyrpides N."/>
            <person name="Mikhailova N."/>
            <person name="Weimer P.J."/>
            <person name="Stevenson D.M."/>
            <person name="Boyum J."/>
            <person name="Brumm P.I."/>
            <person name="Mead D."/>
        </authorList>
    </citation>
    <scope>NUCLEOTIDE SEQUENCE [LARGE SCALE GENOMIC DNA]</scope>
    <source>
        <strain evidence="4">ATCC 19169 / S85</strain>
        <strain evidence="1">S85</strain>
    </source>
</reference>
<dbReference type="OrthoDB" id="9793460at2"/>
<accession>C9RK69</accession>
<evidence type="ECO:0000313" key="2">
    <source>
        <dbReference type="EMBL" id="ADL24844.1"/>
    </source>
</evidence>
<proteinExistence type="predicted"/>
<evidence type="ECO:0000313" key="1">
    <source>
        <dbReference type="EMBL" id="ACX75802.1"/>
    </source>
</evidence>
<dbReference type="Proteomes" id="UP000000517">
    <property type="component" value="Chromosome"/>
</dbReference>
<keyword evidence="2" id="KW-0449">Lipoprotein</keyword>
<reference evidence="3" key="2">
    <citation type="submission" date="2010-08" db="EMBL/GenBank/DDBJ databases">
        <title>Complete sequence of Fibrobacter succinogenes subsp. succinogenes S85.</title>
        <authorList>
            <person name="Durkin A.S."/>
            <person name="Nelson K.E."/>
            <person name="Morrison M."/>
            <person name="Forsberg C.W."/>
            <person name="Wilson D.B."/>
            <person name="Russell J.B."/>
            <person name="Cann I.K.O."/>
            <person name="Mackie R.I."/>
            <person name="White B.A."/>
        </authorList>
    </citation>
    <scope>NUCLEOTIDE SEQUENCE [LARGE SCALE GENOMIC DNA]</scope>
    <source>
        <strain evidence="3">ATCC 19169 / S85</strain>
    </source>
</reference>
<dbReference type="AlphaFoldDB" id="C9RK69"/>
<dbReference type="KEGG" id="fsc:FSU_2758"/>
<dbReference type="KEGG" id="fsu:Fisuc_2216"/>
<name>C9RK69_FIBSS</name>
<evidence type="ECO:0000313" key="3">
    <source>
        <dbReference type="Proteomes" id="UP000000517"/>
    </source>
</evidence>
<dbReference type="HOGENOM" id="CLU_1178798_0_0_0"/>
<evidence type="ECO:0000313" key="4">
    <source>
        <dbReference type="Proteomes" id="UP000001497"/>
    </source>
</evidence>
<dbReference type="EMBL" id="CP002158">
    <property type="protein sequence ID" value="ADL24844.1"/>
    <property type="molecule type" value="Genomic_DNA"/>
</dbReference>
<sequence>MNLFNRSILPLFAVFAFFGVFWAGCADIPNDPEAAQPVESISIMVKQKDAPFSTILKVHPYDSATITATVAPEKYQDDISFEWIYTNDNKDSLLVRAKQYSFLPSKLATNIPNKLIAADKEGNKQTYEFTIVINTPPVLSDSTIPASGDTLYGSPESAFLFEWYSIDVDIDNGDSLFHILEIDDKAYDVGTLLQVKQSGFNAGEHKFRVIVRDLYGDSDTLAYKNFHVIDTLGAK</sequence>
<protein>
    <submittedName>
        <fullName evidence="2">Putative lipoprotein</fullName>
    </submittedName>
</protein>
<reference evidence="2" key="3">
    <citation type="submission" date="2010-08" db="EMBL/GenBank/DDBJ databases">
        <authorList>
            <person name="Durkin A.S."/>
            <person name="Nelson K.E."/>
            <person name="Morrison M."/>
            <person name="Forsberg C.W."/>
            <person name="Wilson D.B."/>
            <person name="Russell J.B."/>
            <person name="Cann I.K.O."/>
            <person name="Mackie R.I."/>
            <person name="White B.A."/>
        </authorList>
    </citation>
    <scope>NUCLEOTIDE SEQUENCE</scope>
    <source>
        <strain evidence="2">S85</strain>
    </source>
</reference>
<dbReference type="Proteomes" id="UP000001497">
    <property type="component" value="Chromosome"/>
</dbReference>
<organism evidence="2 3">
    <name type="scientific">Fibrobacter succinogenes (strain ATCC 19169 / S85)</name>
    <dbReference type="NCBI Taxonomy" id="59374"/>
    <lineage>
        <taxon>Bacteria</taxon>
        <taxon>Pseudomonadati</taxon>
        <taxon>Fibrobacterota</taxon>
        <taxon>Fibrobacteria</taxon>
        <taxon>Fibrobacterales</taxon>
        <taxon>Fibrobacteraceae</taxon>
        <taxon>Fibrobacter</taxon>
    </lineage>
</organism>
<dbReference type="PROSITE" id="PS51257">
    <property type="entry name" value="PROKAR_LIPOPROTEIN"/>
    <property type="match status" value="1"/>
</dbReference>
<keyword evidence="4" id="KW-1185">Reference proteome</keyword>
<gene>
    <name evidence="1" type="ordered locus">Fisuc_2216</name>
    <name evidence="2" type="ordered locus">FSU_2758</name>
</gene>